<gene>
    <name evidence="1" type="ORF">BV25DRAFT_1835159</name>
</gene>
<reference evidence="1" key="2">
    <citation type="journal article" date="2022" name="New Phytol.">
        <title>Evolutionary transition to the ectomycorrhizal habit in the genomes of a hyperdiverse lineage of mushroom-forming fungi.</title>
        <authorList>
            <person name="Looney B."/>
            <person name="Miyauchi S."/>
            <person name="Morin E."/>
            <person name="Drula E."/>
            <person name="Courty P.E."/>
            <person name="Kohler A."/>
            <person name="Kuo A."/>
            <person name="LaButti K."/>
            <person name="Pangilinan J."/>
            <person name="Lipzen A."/>
            <person name="Riley R."/>
            <person name="Andreopoulos W."/>
            <person name="He G."/>
            <person name="Johnson J."/>
            <person name="Nolan M."/>
            <person name="Tritt A."/>
            <person name="Barry K.W."/>
            <person name="Grigoriev I.V."/>
            <person name="Nagy L.G."/>
            <person name="Hibbett D."/>
            <person name="Henrissat B."/>
            <person name="Matheny P.B."/>
            <person name="Labbe J."/>
            <person name="Martin F.M."/>
        </authorList>
    </citation>
    <scope>NUCLEOTIDE SEQUENCE</scope>
    <source>
        <strain evidence="1">HHB10654</strain>
    </source>
</reference>
<evidence type="ECO:0000313" key="1">
    <source>
        <dbReference type="EMBL" id="KAI0067508.1"/>
    </source>
</evidence>
<organism evidence="1 2">
    <name type="scientific">Artomyces pyxidatus</name>
    <dbReference type="NCBI Taxonomy" id="48021"/>
    <lineage>
        <taxon>Eukaryota</taxon>
        <taxon>Fungi</taxon>
        <taxon>Dikarya</taxon>
        <taxon>Basidiomycota</taxon>
        <taxon>Agaricomycotina</taxon>
        <taxon>Agaricomycetes</taxon>
        <taxon>Russulales</taxon>
        <taxon>Auriscalpiaceae</taxon>
        <taxon>Artomyces</taxon>
    </lineage>
</organism>
<accession>A0ACB8TGF8</accession>
<name>A0ACB8TGF8_9AGAM</name>
<evidence type="ECO:0000313" key="2">
    <source>
        <dbReference type="Proteomes" id="UP000814140"/>
    </source>
</evidence>
<dbReference type="EMBL" id="MU277190">
    <property type="protein sequence ID" value="KAI0067508.1"/>
    <property type="molecule type" value="Genomic_DNA"/>
</dbReference>
<comment type="caution">
    <text evidence="1">The sequence shown here is derived from an EMBL/GenBank/DDBJ whole genome shotgun (WGS) entry which is preliminary data.</text>
</comment>
<keyword evidence="2" id="KW-1185">Reference proteome</keyword>
<proteinExistence type="predicted"/>
<protein>
    <submittedName>
        <fullName evidence="1">Uncharacterized protein</fullName>
    </submittedName>
</protein>
<sequence>MDQCHAKSAIVVHVLLWRPEAISERLWSRQAGHIRGLWEKFRFRVAERPTRATRLGLQGTPVVRVGRDVLEAMEEEWTQYHGLHTTEGEILSEENTTIETEGRHERVTSSSGLGSRSTNAAHHPRLASATHHGRLRMGGGPAAARFGGTDAGPV</sequence>
<dbReference type="Proteomes" id="UP000814140">
    <property type="component" value="Unassembled WGS sequence"/>
</dbReference>
<reference evidence="1" key="1">
    <citation type="submission" date="2021-03" db="EMBL/GenBank/DDBJ databases">
        <authorList>
            <consortium name="DOE Joint Genome Institute"/>
            <person name="Ahrendt S."/>
            <person name="Looney B.P."/>
            <person name="Miyauchi S."/>
            <person name="Morin E."/>
            <person name="Drula E."/>
            <person name="Courty P.E."/>
            <person name="Chicoki N."/>
            <person name="Fauchery L."/>
            <person name="Kohler A."/>
            <person name="Kuo A."/>
            <person name="Labutti K."/>
            <person name="Pangilinan J."/>
            <person name="Lipzen A."/>
            <person name="Riley R."/>
            <person name="Andreopoulos W."/>
            <person name="He G."/>
            <person name="Johnson J."/>
            <person name="Barry K.W."/>
            <person name="Grigoriev I.V."/>
            <person name="Nagy L."/>
            <person name="Hibbett D."/>
            <person name="Henrissat B."/>
            <person name="Matheny P.B."/>
            <person name="Labbe J."/>
            <person name="Martin F."/>
        </authorList>
    </citation>
    <scope>NUCLEOTIDE SEQUENCE</scope>
    <source>
        <strain evidence="1">HHB10654</strain>
    </source>
</reference>